<evidence type="ECO:0000313" key="6">
    <source>
        <dbReference type="EMBL" id="PSM51796.1"/>
    </source>
</evidence>
<dbReference type="Gene3D" id="1.20.1250.20">
    <property type="entry name" value="MFS general substrate transporter like domains"/>
    <property type="match status" value="2"/>
</dbReference>
<dbReference type="InterPro" id="IPR036259">
    <property type="entry name" value="MFS_trans_sf"/>
</dbReference>
<reference evidence="7" key="1">
    <citation type="submission" date="2017-10" db="EMBL/GenBank/DDBJ databases">
        <title>Campylobacter species from seals.</title>
        <authorList>
            <person name="Gilbert M.J."/>
            <person name="Zomer A.L."/>
            <person name="Timmerman A.J."/>
            <person name="Duim B."/>
            <person name="Wagenaar J.A."/>
        </authorList>
    </citation>
    <scope>NUCLEOTIDE SEQUENCE [LARGE SCALE GENOMIC DNA]</scope>
    <source>
        <strain evidence="7">17S00004-5</strain>
    </source>
</reference>
<dbReference type="Proteomes" id="UP000240535">
    <property type="component" value="Unassembled WGS sequence"/>
</dbReference>
<evidence type="ECO:0000259" key="5">
    <source>
        <dbReference type="PROSITE" id="PS50850"/>
    </source>
</evidence>
<dbReference type="OrthoDB" id="9797524at2"/>
<proteinExistence type="predicted"/>
<evidence type="ECO:0000256" key="2">
    <source>
        <dbReference type="ARBA" id="ARBA00022989"/>
    </source>
</evidence>
<dbReference type="AlphaFoldDB" id="A0A2P8QZX5"/>
<evidence type="ECO:0000256" key="3">
    <source>
        <dbReference type="ARBA" id="ARBA00023136"/>
    </source>
</evidence>
<feature type="transmembrane region" description="Helical" evidence="4">
    <location>
        <begin position="21"/>
        <end position="40"/>
    </location>
</feature>
<name>A0A2P8QZX5_9BACT</name>
<evidence type="ECO:0000256" key="4">
    <source>
        <dbReference type="SAM" id="Phobius"/>
    </source>
</evidence>
<feature type="transmembrane region" description="Helical" evidence="4">
    <location>
        <begin position="299"/>
        <end position="318"/>
    </location>
</feature>
<evidence type="ECO:0000313" key="7">
    <source>
        <dbReference type="Proteomes" id="UP000240535"/>
    </source>
</evidence>
<comment type="caution">
    <text evidence="6">The sequence shown here is derived from an EMBL/GenBank/DDBJ whole genome shotgun (WGS) entry which is preliminary data.</text>
</comment>
<evidence type="ECO:0000256" key="1">
    <source>
        <dbReference type="ARBA" id="ARBA00022692"/>
    </source>
</evidence>
<keyword evidence="2 4" id="KW-1133">Transmembrane helix</keyword>
<keyword evidence="7" id="KW-1185">Reference proteome</keyword>
<keyword evidence="1 4" id="KW-0812">Transmembrane</keyword>
<dbReference type="InterPro" id="IPR011701">
    <property type="entry name" value="MFS"/>
</dbReference>
<feature type="transmembrane region" description="Helical" evidence="4">
    <location>
        <begin position="242"/>
        <end position="263"/>
    </location>
</feature>
<dbReference type="GO" id="GO:0022857">
    <property type="term" value="F:transmembrane transporter activity"/>
    <property type="evidence" value="ECO:0007669"/>
    <property type="project" value="InterPro"/>
</dbReference>
<feature type="domain" description="Major facilitator superfamily (MFS) profile" evidence="5">
    <location>
        <begin position="205"/>
        <end position="405"/>
    </location>
</feature>
<feature type="transmembrane region" description="Helical" evidence="4">
    <location>
        <begin position="339"/>
        <end position="361"/>
    </location>
</feature>
<feature type="transmembrane region" description="Helical" evidence="4">
    <location>
        <begin position="142"/>
        <end position="163"/>
    </location>
</feature>
<keyword evidence="3 4" id="KW-0472">Membrane</keyword>
<dbReference type="PROSITE" id="PS50850">
    <property type="entry name" value="MFS"/>
    <property type="match status" value="1"/>
</dbReference>
<gene>
    <name evidence="6" type="ORF">CQ405_06625</name>
</gene>
<dbReference type="PANTHER" id="PTHR23521">
    <property type="entry name" value="TRANSPORTER MFS SUPERFAMILY"/>
    <property type="match status" value="1"/>
</dbReference>
<feature type="transmembrane region" description="Helical" evidence="4">
    <location>
        <begin position="209"/>
        <end position="236"/>
    </location>
</feature>
<feature type="transmembrane region" description="Helical" evidence="4">
    <location>
        <begin position="275"/>
        <end position="293"/>
    </location>
</feature>
<feature type="transmembrane region" description="Helical" evidence="4">
    <location>
        <begin position="367"/>
        <end position="383"/>
    </location>
</feature>
<dbReference type="Pfam" id="PF07690">
    <property type="entry name" value="MFS_1"/>
    <property type="match status" value="1"/>
</dbReference>
<accession>A0A2P8QZX5</accession>
<feature type="transmembrane region" description="Helical" evidence="4">
    <location>
        <begin position="169"/>
        <end position="188"/>
    </location>
</feature>
<dbReference type="EMBL" id="PDHH01000005">
    <property type="protein sequence ID" value="PSM51796.1"/>
    <property type="molecule type" value="Genomic_DNA"/>
</dbReference>
<dbReference type="PANTHER" id="PTHR23521:SF2">
    <property type="entry name" value="TRANSPORTER MFS SUPERFAMILY"/>
    <property type="match status" value="1"/>
</dbReference>
<dbReference type="SUPFAM" id="SSF103473">
    <property type="entry name" value="MFS general substrate transporter"/>
    <property type="match status" value="1"/>
</dbReference>
<feature type="transmembrane region" description="Helical" evidence="4">
    <location>
        <begin position="85"/>
        <end position="101"/>
    </location>
</feature>
<dbReference type="GO" id="GO:0005886">
    <property type="term" value="C:plasma membrane"/>
    <property type="evidence" value="ECO:0007669"/>
    <property type="project" value="TreeGrafter"/>
</dbReference>
<sequence length="405" mass="44812">MELQMLQILPSPRKIIKTLTALFVGVGFVFIGNSLVLTSAGVMLSDMGVENFYIGIITACFFIGAILSSIFTYKFISTYGYIRSYAIFTALFAISALLHVLGDNVIYWVFLRIMLGFSYYSIVMVAESWINTRSRNEIRSRVLSFYSTIYYMAFGIGVIILSFKLTPVKIFIVSIFFIIVGSIPMNIIKIKEPKLPPKKKLFIPNVFNLVPLALVTSFSAGILINGFFAMSGLFIIASGGSIADASFFLFAAMVGGFLSQIFFGNFSDRFGRKYAIILSSSIALIASILMYIFMGNMLIMKLLAFLLGFGIFCLYALAAARANDVLSEQDSRVEVGASILLSFSIGSILGPISMGLLMQIFGSSGFVFIYFTFTSFLIIFSIFKETVPKKYRTEYLSTGPSEVLD</sequence>
<protein>
    <submittedName>
        <fullName evidence="6">MFS transporter</fullName>
    </submittedName>
</protein>
<feature type="transmembrane region" description="Helical" evidence="4">
    <location>
        <begin position="107"/>
        <end position="130"/>
    </location>
</feature>
<feature type="transmembrane region" description="Helical" evidence="4">
    <location>
        <begin position="52"/>
        <end position="73"/>
    </location>
</feature>
<dbReference type="InterPro" id="IPR020846">
    <property type="entry name" value="MFS_dom"/>
</dbReference>
<organism evidence="6 7">
    <name type="scientific">Campylobacter blaseri</name>
    <dbReference type="NCBI Taxonomy" id="2042961"/>
    <lineage>
        <taxon>Bacteria</taxon>
        <taxon>Pseudomonadati</taxon>
        <taxon>Campylobacterota</taxon>
        <taxon>Epsilonproteobacteria</taxon>
        <taxon>Campylobacterales</taxon>
        <taxon>Campylobacteraceae</taxon>
        <taxon>Campylobacter</taxon>
    </lineage>
</organism>